<protein>
    <submittedName>
        <fullName evidence="3">Uncharacterized protein</fullName>
    </submittedName>
</protein>
<proteinExistence type="predicted"/>
<sequence>MLASVPFLVCFAFVLVECHPTIYKYNENKVLEPDLVPVSSTVIPLPVYKVSYGFNTAKDTKIHTKKKPIPSAKPKLSENMKHVSKKELREE</sequence>
<evidence type="ECO:0000256" key="1">
    <source>
        <dbReference type="SAM" id="MobiDB-lite"/>
    </source>
</evidence>
<evidence type="ECO:0000256" key="2">
    <source>
        <dbReference type="SAM" id="SignalP"/>
    </source>
</evidence>
<gene>
    <name evidence="3" type="ORF">CALMAC_LOCUS3318</name>
</gene>
<keyword evidence="2" id="KW-0732">Signal</keyword>
<accession>A0A653BS40</accession>
<feature type="region of interest" description="Disordered" evidence="1">
    <location>
        <begin position="63"/>
        <end position="91"/>
    </location>
</feature>
<feature type="compositionally biased region" description="Basic and acidic residues" evidence="1">
    <location>
        <begin position="75"/>
        <end position="91"/>
    </location>
</feature>
<feature type="chain" id="PRO_5025048773" evidence="2">
    <location>
        <begin position="19"/>
        <end position="91"/>
    </location>
</feature>
<dbReference type="OrthoDB" id="8195466at2759"/>
<organism evidence="3 4">
    <name type="scientific">Callosobruchus maculatus</name>
    <name type="common">Southern cowpea weevil</name>
    <name type="synonym">Pulse bruchid</name>
    <dbReference type="NCBI Taxonomy" id="64391"/>
    <lineage>
        <taxon>Eukaryota</taxon>
        <taxon>Metazoa</taxon>
        <taxon>Ecdysozoa</taxon>
        <taxon>Arthropoda</taxon>
        <taxon>Hexapoda</taxon>
        <taxon>Insecta</taxon>
        <taxon>Pterygota</taxon>
        <taxon>Neoptera</taxon>
        <taxon>Endopterygota</taxon>
        <taxon>Coleoptera</taxon>
        <taxon>Polyphaga</taxon>
        <taxon>Cucujiformia</taxon>
        <taxon>Chrysomeloidea</taxon>
        <taxon>Chrysomelidae</taxon>
        <taxon>Bruchinae</taxon>
        <taxon>Bruchini</taxon>
        <taxon>Callosobruchus</taxon>
    </lineage>
</organism>
<name>A0A653BS40_CALMS</name>
<dbReference type="Proteomes" id="UP000410492">
    <property type="component" value="Unassembled WGS sequence"/>
</dbReference>
<evidence type="ECO:0000313" key="4">
    <source>
        <dbReference type="Proteomes" id="UP000410492"/>
    </source>
</evidence>
<keyword evidence="4" id="KW-1185">Reference proteome</keyword>
<reference evidence="3 4" key="1">
    <citation type="submission" date="2019-01" db="EMBL/GenBank/DDBJ databases">
        <authorList>
            <person name="Sayadi A."/>
        </authorList>
    </citation>
    <scope>NUCLEOTIDE SEQUENCE [LARGE SCALE GENOMIC DNA]</scope>
</reference>
<evidence type="ECO:0000313" key="3">
    <source>
        <dbReference type="EMBL" id="VEN38414.1"/>
    </source>
</evidence>
<feature type="signal peptide" evidence="2">
    <location>
        <begin position="1"/>
        <end position="18"/>
    </location>
</feature>
<dbReference type="EMBL" id="CAACVG010004467">
    <property type="protein sequence ID" value="VEN38414.1"/>
    <property type="molecule type" value="Genomic_DNA"/>
</dbReference>
<dbReference type="AlphaFoldDB" id="A0A653BS40"/>